<dbReference type="Pfam" id="PF00582">
    <property type="entry name" value="Usp"/>
    <property type="match status" value="2"/>
</dbReference>
<dbReference type="KEGG" id="gyu:FE374_10735"/>
<dbReference type="InterPro" id="IPR006016">
    <property type="entry name" value="UspA"/>
</dbReference>
<dbReference type="PANTHER" id="PTHR46268:SF6">
    <property type="entry name" value="UNIVERSAL STRESS PROTEIN UP12"/>
    <property type="match status" value="1"/>
</dbReference>
<dbReference type="SUPFAM" id="SSF52402">
    <property type="entry name" value="Adenine nucleotide alpha hydrolases-like"/>
    <property type="match status" value="2"/>
</dbReference>
<dbReference type="AlphaFoldDB" id="A0A5B8C408"/>
<name>A0A5B8C408_9MICO</name>
<feature type="domain" description="UspA" evidence="2">
    <location>
        <begin position="7"/>
        <end position="140"/>
    </location>
</feature>
<protein>
    <submittedName>
        <fullName evidence="3">Universal stress protein</fullName>
    </submittedName>
</protein>
<reference evidence="3 4" key="1">
    <citation type="submission" date="2019-05" db="EMBL/GenBank/DDBJ databases">
        <title>Georgenia *** sp. nov., and Georgenia *** sp. nov., isolated from the intestinal contents of plateau pika (Ochotona curzoniae) in the Qinghai-Tibet plateau of China.</title>
        <authorList>
            <person name="Tian Z."/>
        </authorList>
    </citation>
    <scope>NUCLEOTIDE SEQUENCE [LARGE SCALE GENOMIC DNA]</scope>
    <source>
        <strain evidence="3 4">Z443</strain>
    </source>
</reference>
<sequence>MSAARYLVAYGGDKRSKDALRLGVALAESFKAELDIVLVVKDDDPYGTAYPPVGDVTPLVREQAEEWLAEALTLVPEGLTVRTHLRRNRSIAQGVLEAAADLDAAMIVVGAASGGGKLAFTIGPVATALLHASPVPVAMAPRKYTPAGRLERLYCALGTRPGAQLVVEEAVEGVARSGMELRLLSLLELDGRAGADEDARRRVEELMDHTMNRLQDNEVTFEIGQGRNMKQAIGSVGWHPGSVLMIGSSRLAQGNQTFLGSTAARMLRHLPVPMIVVPRHESIGA</sequence>
<dbReference type="OrthoDB" id="5242641at2"/>
<accession>A0A5B8C408</accession>
<dbReference type="EMBL" id="CP040915">
    <property type="protein sequence ID" value="QDC25018.1"/>
    <property type="molecule type" value="Genomic_DNA"/>
</dbReference>
<evidence type="ECO:0000313" key="4">
    <source>
        <dbReference type="Proteomes" id="UP000314616"/>
    </source>
</evidence>
<evidence type="ECO:0000256" key="1">
    <source>
        <dbReference type="ARBA" id="ARBA00008791"/>
    </source>
</evidence>
<organism evidence="3 4">
    <name type="scientific">Georgenia yuyongxinii</name>
    <dbReference type="NCBI Taxonomy" id="2589797"/>
    <lineage>
        <taxon>Bacteria</taxon>
        <taxon>Bacillati</taxon>
        <taxon>Actinomycetota</taxon>
        <taxon>Actinomycetes</taxon>
        <taxon>Micrococcales</taxon>
        <taxon>Bogoriellaceae</taxon>
        <taxon>Georgenia</taxon>
    </lineage>
</organism>
<comment type="similarity">
    <text evidence="1">Belongs to the universal stress protein A family.</text>
</comment>
<dbReference type="PANTHER" id="PTHR46268">
    <property type="entry name" value="STRESS RESPONSE PROTEIN NHAX"/>
    <property type="match status" value="1"/>
</dbReference>
<dbReference type="Gene3D" id="3.40.50.12370">
    <property type="match status" value="1"/>
</dbReference>
<proteinExistence type="inferred from homology"/>
<feature type="domain" description="UspA" evidence="2">
    <location>
        <begin position="156"/>
        <end position="278"/>
    </location>
</feature>
<evidence type="ECO:0000313" key="3">
    <source>
        <dbReference type="EMBL" id="QDC25018.1"/>
    </source>
</evidence>
<dbReference type="CDD" id="cd00293">
    <property type="entry name" value="USP-like"/>
    <property type="match status" value="1"/>
</dbReference>
<evidence type="ECO:0000259" key="2">
    <source>
        <dbReference type="Pfam" id="PF00582"/>
    </source>
</evidence>
<dbReference type="Proteomes" id="UP000314616">
    <property type="component" value="Chromosome"/>
</dbReference>
<gene>
    <name evidence="3" type="ORF">FE374_10735</name>
</gene>
<dbReference type="RefSeq" id="WP_139928946.1">
    <property type="nucleotide sequence ID" value="NZ_CP040915.1"/>
</dbReference>